<evidence type="ECO:0000256" key="1">
    <source>
        <dbReference type="SAM" id="MobiDB-lite"/>
    </source>
</evidence>
<protein>
    <submittedName>
        <fullName evidence="2">Uncharacterized protein</fullName>
    </submittedName>
</protein>
<dbReference type="EMBL" id="CM026429">
    <property type="protein sequence ID" value="KAG0564262.1"/>
    <property type="molecule type" value="Genomic_DNA"/>
</dbReference>
<name>A0A8T0GYX5_CERPU</name>
<dbReference type="Proteomes" id="UP000822688">
    <property type="component" value="Chromosome 8"/>
</dbReference>
<evidence type="ECO:0000313" key="3">
    <source>
        <dbReference type="Proteomes" id="UP000822688"/>
    </source>
</evidence>
<gene>
    <name evidence="2" type="ORF">KC19_8G096700</name>
</gene>
<feature type="region of interest" description="Disordered" evidence="1">
    <location>
        <begin position="21"/>
        <end position="44"/>
    </location>
</feature>
<sequence length="475" mass="51914">MKLFGWGKSKEILPQTVLQQVKNSDPRNSRHGLDRGTSMGPKMPCKGTSTGVIRNKQQGLFGVDDDGYLHGASTKQKVNSSGQDAKVCDEKLQDTIRFVFSHEQEGLLAIGTFALEQLTAVRNAIDEHQKAVAAGGHAQDQDGFESCTGMMQSSDDEVTPPRSWLANPGKKTFELPVCGSDDVYTSGVESEAERGTDEEGPMRAFKGINQSKALTFYKSSGNRTPIAGVKPIVLLTALPPELRKVFDPANLLYRESQLPNFVPHWTDSVPPPVLARVDGPCADDESYYTSRFCGLFGSKKKSSSHSKRLSKRGTVHYVNEEVKELSTKVIDQDAKKSMLSFGSNGMPSLGKLAKMWRSSCKQSSARIAPERNPSSPRPSQEFKGPPCAANGIKKGEVFTAPAPQLQSQSVPRRLPTGACSPKVEEFRRRVAMQQERNNVQASAHSGEVVRDGVGSNRDDGGHWIKTDSEFVVLEM</sequence>
<dbReference type="EMBL" id="CM026429">
    <property type="protein sequence ID" value="KAG0564259.1"/>
    <property type="molecule type" value="Genomic_DNA"/>
</dbReference>
<keyword evidence="3" id="KW-1185">Reference proteome</keyword>
<comment type="caution">
    <text evidence="2">The sequence shown here is derived from an EMBL/GenBank/DDBJ whole genome shotgun (WGS) entry which is preliminary data.</text>
</comment>
<reference evidence="2" key="1">
    <citation type="submission" date="2020-06" db="EMBL/GenBank/DDBJ databases">
        <title>WGS assembly of Ceratodon purpureus strain R40.</title>
        <authorList>
            <person name="Carey S.B."/>
            <person name="Jenkins J."/>
            <person name="Shu S."/>
            <person name="Lovell J.T."/>
            <person name="Sreedasyam A."/>
            <person name="Maumus F."/>
            <person name="Tiley G.P."/>
            <person name="Fernandez-Pozo N."/>
            <person name="Barry K."/>
            <person name="Chen C."/>
            <person name="Wang M."/>
            <person name="Lipzen A."/>
            <person name="Daum C."/>
            <person name="Saski C.A."/>
            <person name="Payton A.C."/>
            <person name="Mcbreen J.C."/>
            <person name="Conrad R.E."/>
            <person name="Kollar L.M."/>
            <person name="Olsson S."/>
            <person name="Huttunen S."/>
            <person name="Landis J.B."/>
            <person name="Wickett N.J."/>
            <person name="Johnson M.G."/>
            <person name="Rensing S.A."/>
            <person name="Grimwood J."/>
            <person name="Schmutz J."/>
            <person name="Mcdaniel S.F."/>
        </authorList>
    </citation>
    <scope>NUCLEOTIDE SEQUENCE</scope>
    <source>
        <strain evidence="2">R40</strain>
    </source>
</reference>
<dbReference type="EMBL" id="CM026429">
    <property type="protein sequence ID" value="KAG0564260.1"/>
    <property type="molecule type" value="Genomic_DNA"/>
</dbReference>
<dbReference type="EMBL" id="CM026429">
    <property type="protein sequence ID" value="KAG0564261.1"/>
    <property type="molecule type" value="Genomic_DNA"/>
</dbReference>
<feature type="region of interest" description="Disordered" evidence="1">
    <location>
        <begin position="360"/>
        <end position="392"/>
    </location>
</feature>
<dbReference type="AlphaFoldDB" id="A0A8T0GYX5"/>
<feature type="compositionally biased region" description="Basic and acidic residues" evidence="1">
    <location>
        <begin position="24"/>
        <end position="34"/>
    </location>
</feature>
<organism evidence="2 3">
    <name type="scientific">Ceratodon purpureus</name>
    <name type="common">Fire moss</name>
    <name type="synonym">Dicranum purpureum</name>
    <dbReference type="NCBI Taxonomy" id="3225"/>
    <lineage>
        <taxon>Eukaryota</taxon>
        <taxon>Viridiplantae</taxon>
        <taxon>Streptophyta</taxon>
        <taxon>Embryophyta</taxon>
        <taxon>Bryophyta</taxon>
        <taxon>Bryophytina</taxon>
        <taxon>Bryopsida</taxon>
        <taxon>Dicranidae</taxon>
        <taxon>Pseudoditrichales</taxon>
        <taxon>Ditrichaceae</taxon>
        <taxon>Ceratodon</taxon>
    </lineage>
</organism>
<evidence type="ECO:0000313" key="2">
    <source>
        <dbReference type="EMBL" id="KAG0564260.1"/>
    </source>
</evidence>
<accession>A0A8T0GYX5</accession>
<proteinExistence type="predicted"/>